<gene>
    <name evidence="1" type="ORF">GCM10017786_26620</name>
</gene>
<proteinExistence type="predicted"/>
<organism evidence="1 2">
    <name type="scientific">Amycolatopsis deserti</name>
    <dbReference type="NCBI Taxonomy" id="185696"/>
    <lineage>
        <taxon>Bacteria</taxon>
        <taxon>Bacillati</taxon>
        <taxon>Actinomycetota</taxon>
        <taxon>Actinomycetes</taxon>
        <taxon>Pseudonocardiales</taxon>
        <taxon>Pseudonocardiaceae</taxon>
        <taxon>Amycolatopsis</taxon>
    </lineage>
</organism>
<protein>
    <submittedName>
        <fullName evidence="1">Uncharacterized protein</fullName>
    </submittedName>
</protein>
<reference evidence="2" key="1">
    <citation type="journal article" date="2019" name="Int. J. Syst. Evol. Microbiol.">
        <title>The Global Catalogue of Microorganisms (GCM) 10K type strain sequencing project: providing services to taxonomists for standard genome sequencing and annotation.</title>
        <authorList>
            <consortium name="The Broad Institute Genomics Platform"/>
            <consortium name="The Broad Institute Genome Sequencing Center for Infectious Disease"/>
            <person name="Wu L."/>
            <person name="Ma J."/>
        </authorList>
    </citation>
    <scope>NUCLEOTIDE SEQUENCE [LARGE SCALE GENOMIC DNA]</scope>
    <source>
        <strain evidence="2">CGMCC 4.7677</strain>
    </source>
</reference>
<dbReference type="EMBL" id="BNAU01000002">
    <property type="protein sequence ID" value="GHE92619.1"/>
    <property type="molecule type" value="Genomic_DNA"/>
</dbReference>
<evidence type="ECO:0000313" key="2">
    <source>
        <dbReference type="Proteomes" id="UP000605897"/>
    </source>
</evidence>
<evidence type="ECO:0000313" key="1">
    <source>
        <dbReference type="EMBL" id="GHE92619.1"/>
    </source>
</evidence>
<accession>A0ABQ3ISQ2</accession>
<keyword evidence="2" id="KW-1185">Reference proteome</keyword>
<name>A0ABQ3ISQ2_9PSEU</name>
<comment type="caution">
    <text evidence="1">The sequence shown here is derived from an EMBL/GenBank/DDBJ whole genome shotgun (WGS) entry which is preliminary data.</text>
</comment>
<dbReference type="Proteomes" id="UP000605897">
    <property type="component" value="Unassembled WGS sequence"/>
</dbReference>
<sequence>MRVAVPAGARLRPSPLVTAAAVEVACWLVYLRVAPRAATRLRPSHLVTAPAVEVA</sequence>